<evidence type="ECO:0000313" key="4">
    <source>
        <dbReference type="Proteomes" id="UP001487305"/>
    </source>
</evidence>
<feature type="region of interest" description="Disordered" evidence="1">
    <location>
        <begin position="242"/>
        <end position="269"/>
    </location>
</feature>
<evidence type="ECO:0000256" key="2">
    <source>
        <dbReference type="SAM" id="SignalP"/>
    </source>
</evidence>
<keyword evidence="2" id="KW-0732">Signal</keyword>
<feature type="compositionally biased region" description="Basic and acidic residues" evidence="1">
    <location>
        <begin position="28"/>
        <end position="43"/>
    </location>
</feature>
<dbReference type="InterPro" id="IPR011050">
    <property type="entry name" value="Pectin_lyase_fold/virulence"/>
</dbReference>
<feature type="region of interest" description="Disordered" evidence="1">
    <location>
        <begin position="27"/>
        <end position="60"/>
    </location>
</feature>
<feature type="compositionally biased region" description="Polar residues" evidence="1">
    <location>
        <begin position="242"/>
        <end position="259"/>
    </location>
</feature>
<evidence type="ECO:0000256" key="1">
    <source>
        <dbReference type="SAM" id="MobiDB-lite"/>
    </source>
</evidence>
<dbReference type="PROSITE" id="PS51257">
    <property type="entry name" value="PROKAR_LIPOPROTEIN"/>
    <property type="match status" value="1"/>
</dbReference>
<comment type="caution">
    <text evidence="3">The sequence shown here is derived from an EMBL/GenBank/DDBJ whole genome shotgun (WGS) entry which is preliminary data.</text>
</comment>
<sequence>MATIAKKAGLILVASVLALACFGCSSGGEEKSAEPAVEPKTEVEQEPEKEEAAEKADPDAEALAAGKTVKYIDQYYTNLKDAVDKANQNGGGTVVLLADTVDTENGESPTIGFRTSITIKSGDGGPFKVYRADGQANEMLRITDGTITVKDVVFDGSGEGVTSPIVMISDLARVTFGSGLVLTGNASDGSGYAENFGASAVSISGPDAYVTIESGCMISDCTGSGLAKAALYNDGANVANSGGSFSGNTSETDTPNYAGTGTYEGDPIA</sequence>
<reference evidence="3 4" key="1">
    <citation type="submission" date="2024-04" db="EMBL/GenBank/DDBJ databases">
        <title>Human intestinal bacterial collection.</title>
        <authorList>
            <person name="Pauvert C."/>
            <person name="Hitch T.C.A."/>
            <person name="Clavel T."/>
        </authorList>
    </citation>
    <scope>NUCLEOTIDE SEQUENCE [LARGE SCALE GENOMIC DNA]</scope>
    <source>
        <strain evidence="3 4">CLA-KB-H42</strain>
    </source>
</reference>
<name>A0ABV1J8R3_9ACTN</name>
<evidence type="ECO:0000313" key="3">
    <source>
        <dbReference type="EMBL" id="MEQ3361464.1"/>
    </source>
</evidence>
<accession>A0ABV1J8R3</accession>
<feature type="signal peptide" evidence="2">
    <location>
        <begin position="1"/>
        <end position="20"/>
    </location>
</feature>
<dbReference type="SUPFAM" id="SSF51126">
    <property type="entry name" value="Pectin lyase-like"/>
    <property type="match status" value="1"/>
</dbReference>
<dbReference type="EMBL" id="JBBNOP010000001">
    <property type="protein sequence ID" value="MEQ3361464.1"/>
    <property type="molecule type" value="Genomic_DNA"/>
</dbReference>
<proteinExistence type="predicted"/>
<dbReference type="RefSeq" id="WP_102375593.1">
    <property type="nucleotide sequence ID" value="NZ_JBBNOP010000001.1"/>
</dbReference>
<organism evidence="3 4">
    <name type="scientific">Raoultibacter massiliensis</name>
    <dbReference type="NCBI Taxonomy" id="1852371"/>
    <lineage>
        <taxon>Bacteria</taxon>
        <taxon>Bacillati</taxon>
        <taxon>Actinomycetota</taxon>
        <taxon>Coriobacteriia</taxon>
        <taxon>Eggerthellales</taxon>
        <taxon>Eggerthellaceae</taxon>
        <taxon>Raoultibacter</taxon>
    </lineage>
</organism>
<keyword evidence="4" id="KW-1185">Reference proteome</keyword>
<feature type="chain" id="PRO_5045453540" evidence="2">
    <location>
        <begin position="21"/>
        <end position="269"/>
    </location>
</feature>
<protein>
    <submittedName>
        <fullName evidence="3">Uncharacterized protein</fullName>
    </submittedName>
</protein>
<gene>
    <name evidence="3" type="ORF">AAA083_00580</name>
</gene>
<dbReference type="Proteomes" id="UP001487305">
    <property type="component" value="Unassembled WGS sequence"/>
</dbReference>